<protein>
    <submittedName>
        <fullName evidence="2">Ig-like domain-containing protein</fullName>
    </submittedName>
</protein>
<reference evidence="2 3" key="1">
    <citation type="journal article" date="2014" name="Appl. Environ. Microbiol.">
        <title>Comparative genomic and morphological analysis of Listeria phages isolated from farm environments.</title>
        <authorList>
            <person name="Denes T."/>
            <person name="Vongkamjan K."/>
            <person name="Ackermann H.W."/>
            <person name="Moreno Switt A.I."/>
            <person name="Wiedmann M."/>
            <person name="den Bakker H.C."/>
        </authorList>
    </citation>
    <scope>NUCLEOTIDE SEQUENCE [LARGE SCALE GENOMIC DNA]</scope>
</reference>
<accession>A0A059T7X3</accession>
<dbReference type="OrthoDB" id="6723at10239"/>
<dbReference type="Proteomes" id="UP000026992">
    <property type="component" value="Segment"/>
</dbReference>
<dbReference type="EMBL" id="KJ094022">
    <property type="protein sequence ID" value="AHL18760.1"/>
    <property type="molecule type" value="Genomic_DNA"/>
</dbReference>
<name>A0A059T7X3_9CAUD</name>
<keyword evidence="1" id="KW-0732">Signal</keyword>
<organism evidence="2 3">
    <name type="scientific">Listeria phage LP-030-3</name>
    <dbReference type="NCBI Taxonomy" id="1458852"/>
    <lineage>
        <taxon>Viruses</taxon>
        <taxon>Duplodnaviria</taxon>
        <taxon>Heunggongvirae</taxon>
        <taxon>Uroviricota</taxon>
        <taxon>Caudoviricetes</taxon>
        <taxon>Aquingentivirus</taxon>
        <taxon>Aquingentivirus LP0303</taxon>
    </lineage>
</organism>
<gene>
    <name evidence="2" type="ORF">LP030-3_054</name>
</gene>
<dbReference type="KEGG" id="vg:19735811"/>
<dbReference type="GeneID" id="19735811"/>
<evidence type="ECO:0000256" key="1">
    <source>
        <dbReference type="ARBA" id="ARBA00022729"/>
    </source>
</evidence>
<dbReference type="RefSeq" id="YP_009044700.1">
    <property type="nucleotide sequence ID" value="NC_024384.1"/>
</dbReference>
<dbReference type="InterPro" id="IPR029050">
    <property type="entry name" value="Immunoprotect_excell_Ig-like"/>
</dbReference>
<proteinExistence type="predicted"/>
<evidence type="ECO:0000313" key="3">
    <source>
        <dbReference type="Proteomes" id="UP000026992"/>
    </source>
</evidence>
<dbReference type="PROSITE" id="PS51257">
    <property type="entry name" value="PROKAR_LIPOPROTEIN"/>
    <property type="match status" value="1"/>
</dbReference>
<sequence>MKKGMVLLTGFLLAFSIFLVGCGNEKNDIQVTNTNDKSNFKEKEEAQMKLTETEITPNDKGDFSIMGVVDEGASVYIESEEAEVNSSGMFVASSNYTGSEEIQYTVTAKEAGKTDNVQIVTILPPTLKEYSVGDTQEIGGIKVTLTSVEKTNERNQFDDTKPKNVVKISYKVENNSGSEYFVDSDIDVYDSKGTMGERYPLDNTTGKIPNGKNMNADFHAGVNESGNIEIIFNLFSDANLTFHAKI</sequence>
<evidence type="ECO:0000313" key="2">
    <source>
        <dbReference type="EMBL" id="AHL18760.1"/>
    </source>
</evidence>
<keyword evidence="3" id="KW-1185">Reference proteome</keyword>
<dbReference type="Gene3D" id="2.60.40.1240">
    <property type="match status" value="1"/>
</dbReference>